<dbReference type="STRING" id="553385.GCA_000591415_03017"/>
<dbReference type="Pfam" id="PF01612">
    <property type="entry name" value="DNA_pol_A_exo1"/>
    <property type="match status" value="1"/>
</dbReference>
<dbReference type="GO" id="GO:0006261">
    <property type="term" value="P:DNA-templated DNA replication"/>
    <property type="evidence" value="ECO:0007669"/>
    <property type="project" value="UniProtKB-UniRule"/>
</dbReference>
<dbReference type="FunFam" id="3.30.420.10:FF:000026">
    <property type="entry name" value="DNA polymerase I"/>
    <property type="match status" value="1"/>
</dbReference>
<dbReference type="GO" id="GO:0003887">
    <property type="term" value="F:DNA-directed DNA polymerase activity"/>
    <property type="evidence" value="ECO:0007669"/>
    <property type="project" value="UniProtKB-UniRule"/>
</dbReference>
<sequence length="961" mass="105396">MAATPIVLVDGSSYLYRAFHALPPLTTSKGLPTGAVKGVINMLKSLIRQYPDSPMAVVFDAKGKTFRDDMYAEYKAQRPPMPDDLRLQIEPLHACVRALGLPLLCVTGVEADDVIGTLARLATEAGRDAVISTGDKDMAQLVNEHITLVNTMKNETLDVDGVTEKFGIPPNLIIDFLALMGDKVDNIPGVPGVGEKTALGLLQGMEGGLDTIYGDLDRIKTLSFRGAKTLAKKMEAHRDEAYLSYRLATIKLDCELEHGLDDLAIAAPDTAALVELYKEMEFRAWLKELLEGGDMAATPHADEKDSGVAATDLFGDSIAPVAAPATDKDKAAAAPAPVIESDGAHDDMTPDVLPPREERNYRAITTQAELDAWLTRVRASTSLCFDLETTSLNYMEADIVGIGMALEIGEAVYIPVAHSYLDAPAQLDRKAVLAALTPILADPAITKIGQNLKYDIEVLARYDIPVSGPLADTMLMSYVLNSTVTRHDMDSLALKYLGETTISFTDIAGKGAKQLTFDQIALEEAMPYACEDVDITLRLAALLGPQVARTGRLEEVLQQLEFPLIPVLARIERNGVAIDPERLHTQTRELIEQIHTAEKEAFALAGREFNLASPKQLGEILFEEQKLPVKKKTPKGAPSTAEAVLEELALDFPLPKIIMRHRGMTKLKSTYTDKLPQLVNPVTRRLHTSYHQAVTATGRLSSSDPNLQNIPVRSEEGRRIRQAFIARPGYRIVAADYSQIELRIMAHLSGDKGLLSAFAENRDVHAATAAEVFGVDEARVSTDQRRSAKAINFGLIYGMSSWGLSRQLNIEPGKAKTYIERYFDRYPGVATYMEDTRRLAADQGYVETIFGRRLYLPEIGSRNHARRSAAERTAINAPMQGSAADIIKRAMIDVDAWLADSDSGYDAMMVMQVHDELVFEVTEAQVDAFMKDVAQRMQDAAALDVPLLVEVEQGDNWEEAH</sequence>
<dbReference type="GO" id="GO:0003677">
    <property type="term" value="F:DNA binding"/>
    <property type="evidence" value="ECO:0007669"/>
    <property type="project" value="UniProtKB-UniRule"/>
</dbReference>
<feature type="domain" description="DNA-directed DNA polymerase family A palm" evidence="20">
    <location>
        <begin position="717"/>
        <end position="925"/>
    </location>
</feature>
<dbReference type="SUPFAM" id="SSF56672">
    <property type="entry name" value="DNA/RNA polymerases"/>
    <property type="match status" value="1"/>
</dbReference>
<evidence type="ECO:0000256" key="15">
    <source>
        <dbReference type="ARBA" id="ARBA00049244"/>
    </source>
</evidence>
<dbReference type="SMART" id="SM00475">
    <property type="entry name" value="53EXOc"/>
    <property type="match status" value="1"/>
</dbReference>
<name>A0A558HUY6_9GAMM</name>
<dbReference type="Pfam" id="PF01367">
    <property type="entry name" value="5_3_exonuc"/>
    <property type="match status" value="1"/>
</dbReference>
<comment type="caution">
    <text evidence="21">The sequence shown here is derived from an EMBL/GenBank/DDBJ whole genome shotgun (WGS) entry which is preliminary data.</text>
</comment>
<dbReference type="CDD" id="cd08637">
    <property type="entry name" value="DNA_pol_A_pol_I_C"/>
    <property type="match status" value="1"/>
</dbReference>
<evidence type="ECO:0000256" key="16">
    <source>
        <dbReference type="NCBIfam" id="TIGR00593"/>
    </source>
</evidence>
<dbReference type="Gene3D" id="3.30.70.370">
    <property type="match status" value="1"/>
</dbReference>
<dbReference type="InterPro" id="IPR002298">
    <property type="entry name" value="DNA_polymerase_A"/>
</dbReference>
<dbReference type="FunFam" id="3.40.50.1010:FF:000001">
    <property type="entry name" value="DNA polymerase I"/>
    <property type="match status" value="1"/>
</dbReference>
<dbReference type="OrthoDB" id="9806424at2"/>
<keyword evidence="7 17" id="KW-0235">DNA replication</keyword>
<evidence type="ECO:0000256" key="17">
    <source>
        <dbReference type="RuleBase" id="RU004460"/>
    </source>
</evidence>
<dbReference type="SUPFAM" id="SSF53098">
    <property type="entry name" value="Ribonuclease H-like"/>
    <property type="match status" value="1"/>
</dbReference>
<comment type="catalytic activity">
    <reaction evidence="15 17">
        <text>DNA(n) + a 2'-deoxyribonucleoside 5'-triphosphate = DNA(n+1) + diphosphate</text>
        <dbReference type="Rhea" id="RHEA:22508"/>
        <dbReference type="Rhea" id="RHEA-COMP:17339"/>
        <dbReference type="Rhea" id="RHEA-COMP:17340"/>
        <dbReference type="ChEBI" id="CHEBI:33019"/>
        <dbReference type="ChEBI" id="CHEBI:61560"/>
        <dbReference type="ChEBI" id="CHEBI:173112"/>
        <dbReference type="EC" id="2.7.7.7"/>
    </reaction>
</comment>
<evidence type="ECO:0000256" key="1">
    <source>
        <dbReference type="ARBA" id="ARBA00007705"/>
    </source>
</evidence>
<dbReference type="SMART" id="SM00474">
    <property type="entry name" value="35EXOc"/>
    <property type="match status" value="1"/>
</dbReference>
<dbReference type="InterPro" id="IPR036397">
    <property type="entry name" value="RNaseH_sf"/>
</dbReference>
<dbReference type="NCBIfam" id="TIGR00593">
    <property type="entry name" value="pola"/>
    <property type="match status" value="1"/>
</dbReference>
<gene>
    <name evidence="17 21" type="primary">polA</name>
    <name evidence="21" type="ORF">FQP86_04505</name>
</gene>
<dbReference type="EMBL" id="VNFH01000002">
    <property type="protein sequence ID" value="TVU72916.1"/>
    <property type="molecule type" value="Genomic_DNA"/>
</dbReference>
<dbReference type="InterPro" id="IPR002421">
    <property type="entry name" value="5-3_exonuclease"/>
</dbReference>
<keyword evidence="14 17" id="KW-0234">DNA repair</keyword>
<dbReference type="FunFam" id="1.10.150.20:FF:000002">
    <property type="entry name" value="DNA polymerase I"/>
    <property type="match status" value="1"/>
</dbReference>
<comment type="similarity">
    <text evidence="1 17">Belongs to the DNA polymerase type-A family.</text>
</comment>
<dbReference type="InterPro" id="IPR012337">
    <property type="entry name" value="RNaseH-like_sf"/>
</dbReference>
<dbReference type="CDD" id="cd09859">
    <property type="entry name" value="PIN_53EXO"/>
    <property type="match status" value="1"/>
</dbReference>
<dbReference type="EC" id="2.7.7.7" evidence="3 16"/>
<dbReference type="RefSeq" id="WP_144726731.1">
    <property type="nucleotide sequence ID" value="NZ_CAWOWR010000076.1"/>
</dbReference>
<dbReference type="InterPro" id="IPR019760">
    <property type="entry name" value="DNA-dir_DNA_pol_A_CS"/>
</dbReference>
<dbReference type="PROSITE" id="PS00447">
    <property type="entry name" value="DNA_POLYMERASE_A"/>
    <property type="match status" value="1"/>
</dbReference>
<evidence type="ECO:0000256" key="14">
    <source>
        <dbReference type="ARBA" id="ARBA00023204"/>
    </source>
</evidence>
<dbReference type="Gene3D" id="3.30.420.10">
    <property type="entry name" value="Ribonuclease H-like superfamily/Ribonuclease H"/>
    <property type="match status" value="1"/>
</dbReference>
<dbReference type="InterPro" id="IPR020046">
    <property type="entry name" value="5-3_exonucl_a-hlix_arch_N"/>
</dbReference>
<dbReference type="AlphaFoldDB" id="A0A558HUY6"/>
<dbReference type="FunFam" id="1.20.1060.10:FF:000001">
    <property type="entry name" value="DNA polymerase I"/>
    <property type="match status" value="1"/>
</dbReference>
<evidence type="ECO:0000256" key="10">
    <source>
        <dbReference type="ARBA" id="ARBA00022801"/>
    </source>
</evidence>
<dbReference type="Proteomes" id="UP000319941">
    <property type="component" value="Unassembled WGS sequence"/>
</dbReference>
<dbReference type="GO" id="GO:0008409">
    <property type="term" value="F:5'-3' exonuclease activity"/>
    <property type="evidence" value="ECO:0007669"/>
    <property type="project" value="UniProtKB-UniRule"/>
</dbReference>
<evidence type="ECO:0000259" key="20">
    <source>
        <dbReference type="SMART" id="SM00482"/>
    </source>
</evidence>
<dbReference type="InterPro" id="IPR036279">
    <property type="entry name" value="5-3_exonuclease_C_sf"/>
</dbReference>
<evidence type="ECO:0000256" key="13">
    <source>
        <dbReference type="ARBA" id="ARBA00023125"/>
    </source>
</evidence>
<protein>
    <recommendedName>
        <fullName evidence="4 16">DNA polymerase I</fullName>
        <ecNumber evidence="3 16">2.7.7.7</ecNumber>
    </recommendedName>
</protein>
<dbReference type="CDD" id="cd06139">
    <property type="entry name" value="DNA_polA_I_Ecoli_like_exo"/>
    <property type="match status" value="1"/>
</dbReference>
<dbReference type="Gene3D" id="3.40.50.1010">
    <property type="entry name" value="5'-nuclease"/>
    <property type="match status" value="1"/>
</dbReference>
<organism evidence="21 22">
    <name type="scientific">Cobetia crustatorum</name>
    <dbReference type="NCBI Taxonomy" id="553385"/>
    <lineage>
        <taxon>Bacteria</taxon>
        <taxon>Pseudomonadati</taxon>
        <taxon>Pseudomonadota</taxon>
        <taxon>Gammaproteobacteria</taxon>
        <taxon>Oceanospirillales</taxon>
        <taxon>Halomonadaceae</taxon>
        <taxon>Cobetia</taxon>
    </lineage>
</organism>
<dbReference type="SUPFAM" id="SSF47807">
    <property type="entry name" value="5' to 3' exonuclease, C-terminal subdomain"/>
    <property type="match status" value="1"/>
</dbReference>
<dbReference type="Gene3D" id="1.20.1060.10">
    <property type="entry name" value="Taq DNA Polymerase, Chain T, domain 4"/>
    <property type="match status" value="1"/>
</dbReference>
<keyword evidence="8" id="KW-0540">Nuclease</keyword>
<evidence type="ECO:0000256" key="12">
    <source>
        <dbReference type="ARBA" id="ARBA00022932"/>
    </source>
</evidence>
<dbReference type="Gene3D" id="1.10.150.20">
    <property type="entry name" value="5' to 3' exonuclease, C-terminal subdomain"/>
    <property type="match status" value="2"/>
</dbReference>
<dbReference type="PANTHER" id="PTHR10133:SF27">
    <property type="entry name" value="DNA POLYMERASE NU"/>
    <property type="match status" value="1"/>
</dbReference>
<dbReference type="SUPFAM" id="SSF88723">
    <property type="entry name" value="PIN domain-like"/>
    <property type="match status" value="1"/>
</dbReference>
<evidence type="ECO:0000313" key="21">
    <source>
        <dbReference type="EMBL" id="TVU72916.1"/>
    </source>
</evidence>
<evidence type="ECO:0000256" key="8">
    <source>
        <dbReference type="ARBA" id="ARBA00022722"/>
    </source>
</evidence>
<dbReference type="SMART" id="SM00279">
    <property type="entry name" value="HhH2"/>
    <property type="match status" value="1"/>
</dbReference>
<dbReference type="InterPro" id="IPR001098">
    <property type="entry name" value="DNA-dir_DNA_pol_A_palm_dom"/>
</dbReference>
<dbReference type="GO" id="GO:0008408">
    <property type="term" value="F:3'-5' exonuclease activity"/>
    <property type="evidence" value="ECO:0007669"/>
    <property type="project" value="UniProtKB-UniRule"/>
</dbReference>
<dbReference type="InterPro" id="IPR043502">
    <property type="entry name" value="DNA/RNA_pol_sf"/>
</dbReference>
<dbReference type="PANTHER" id="PTHR10133">
    <property type="entry name" value="DNA POLYMERASE I"/>
    <property type="match status" value="1"/>
</dbReference>
<keyword evidence="5 17" id="KW-0808">Transferase</keyword>
<evidence type="ECO:0000256" key="2">
    <source>
        <dbReference type="ARBA" id="ARBA00011541"/>
    </source>
</evidence>
<evidence type="ECO:0000256" key="6">
    <source>
        <dbReference type="ARBA" id="ARBA00022695"/>
    </source>
</evidence>
<accession>A0A558HUY6</accession>
<dbReference type="InterPro" id="IPR002562">
    <property type="entry name" value="3'-5'_exonuclease_dom"/>
</dbReference>
<keyword evidence="11 17" id="KW-0269">Exonuclease</keyword>
<keyword evidence="9 17" id="KW-0227">DNA damage</keyword>
<dbReference type="Pfam" id="PF02739">
    <property type="entry name" value="5_3_exonuc_N"/>
    <property type="match status" value="1"/>
</dbReference>
<keyword evidence="13 17" id="KW-0238">DNA-binding</keyword>
<evidence type="ECO:0000256" key="3">
    <source>
        <dbReference type="ARBA" id="ARBA00012417"/>
    </source>
</evidence>
<comment type="function">
    <text evidence="17">In addition to polymerase activity, this DNA polymerase exhibits 3'-5' and 5'-3' exonuclease activity.</text>
</comment>
<keyword evidence="22" id="KW-1185">Reference proteome</keyword>
<evidence type="ECO:0000313" key="22">
    <source>
        <dbReference type="Proteomes" id="UP000319941"/>
    </source>
</evidence>
<dbReference type="GO" id="GO:0006302">
    <property type="term" value="P:double-strand break repair"/>
    <property type="evidence" value="ECO:0007669"/>
    <property type="project" value="TreeGrafter"/>
</dbReference>
<dbReference type="CDD" id="cd09898">
    <property type="entry name" value="H3TH_53EXO"/>
    <property type="match status" value="1"/>
</dbReference>
<evidence type="ECO:0000256" key="4">
    <source>
        <dbReference type="ARBA" id="ARBA00020311"/>
    </source>
</evidence>
<dbReference type="SMART" id="SM00482">
    <property type="entry name" value="POLAc"/>
    <property type="match status" value="1"/>
</dbReference>
<evidence type="ECO:0000259" key="19">
    <source>
        <dbReference type="SMART" id="SM00475"/>
    </source>
</evidence>
<dbReference type="FunFam" id="1.10.150.20:FF:000003">
    <property type="entry name" value="DNA polymerase I"/>
    <property type="match status" value="1"/>
</dbReference>
<dbReference type="Pfam" id="PF00476">
    <property type="entry name" value="DNA_pol_A"/>
    <property type="match status" value="1"/>
</dbReference>
<dbReference type="InterPro" id="IPR020045">
    <property type="entry name" value="DNA_polI_H3TH"/>
</dbReference>
<evidence type="ECO:0000256" key="11">
    <source>
        <dbReference type="ARBA" id="ARBA00022839"/>
    </source>
</evidence>
<dbReference type="PRINTS" id="PR00868">
    <property type="entry name" value="DNAPOLI"/>
</dbReference>
<feature type="domain" description="5'-3' exonuclease" evidence="19">
    <location>
        <begin position="4"/>
        <end position="266"/>
    </location>
</feature>
<dbReference type="InterPro" id="IPR029060">
    <property type="entry name" value="PIN-like_dom_sf"/>
</dbReference>
<feature type="domain" description="3'-5' exonuclease" evidence="18">
    <location>
        <begin position="361"/>
        <end position="548"/>
    </location>
</feature>
<evidence type="ECO:0000256" key="9">
    <source>
        <dbReference type="ARBA" id="ARBA00022763"/>
    </source>
</evidence>
<keyword evidence="6 17" id="KW-0548">Nucleotidyltransferase</keyword>
<comment type="subunit">
    <text evidence="2">Single-chain monomer with multiple functions.</text>
</comment>
<evidence type="ECO:0000259" key="18">
    <source>
        <dbReference type="SMART" id="SM00474"/>
    </source>
</evidence>
<keyword evidence="12 17" id="KW-0239">DNA-directed DNA polymerase</keyword>
<dbReference type="NCBIfam" id="NF004397">
    <property type="entry name" value="PRK05755.1"/>
    <property type="match status" value="1"/>
</dbReference>
<dbReference type="InterPro" id="IPR008918">
    <property type="entry name" value="HhH2"/>
</dbReference>
<evidence type="ECO:0000256" key="5">
    <source>
        <dbReference type="ARBA" id="ARBA00022679"/>
    </source>
</evidence>
<evidence type="ECO:0000256" key="7">
    <source>
        <dbReference type="ARBA" id="ARBA00022705"/>
    </source>
</evidence>
<reference evidence="21 22" key="1">
    <citation type="submission" date="2019-07" db="EMBL/GenBank/DDBJ databases">
        <title>Diversity of Bacteria from Kongsfjorden, Arctic.</title>
        <authorList>
            <person name="Yu Y."/>
        </authorList>
    </citation>
    <scope>NUCLEOTIDE SEQUENCE [LARGE SCALE GENOMIC DNA]</scope>
    <source>
        <strain evidence="21 22">SM1923</strain>
    </source>
</reference>
<proteinExistence type="inferred from homology"/>
<keyword evidence="10 17" id="KW-0378">Hydrolase</keyword>
<dbReference type="InterPro" id="IPR018320">
    <property type="entry name" value="DNA_polymerase_1"/>
</dbReference>